<evidence type="ECO:0000313" key="4">
    <source>
        <dbReference type="EMBL" id="CAF1082092.1"/>
    </source>
</evidence>
<dbReference type="GO" id="GO:0016020">
    <property type="term" value="C:membrane"/>
    <property type="evidence" value="ECO:0007669"/>
    <property type="project" value="UniProtKB-SubCell"/>
</dbReference>
<gene>
    <name evidence="4" type="ORF">OXX778_LOCUS20240</name>
</gene>
<evidence type="ECO:0000259" key="3">
    <source>
        <dbReference type="Pfam" id="PF24357"/>
    </source>
</evidence>
<dbReference type="AlphaFoldDB" id="A0A814MWA3"/>
<feature type="transmembrane region" description="Helical" evidence="2">
    <location>
        <begin position="74"/>
        <end position="98"/>
    </location>
</feature>
<keyword evidence="2" id="KW-1133">Transmembrane helix</keyword>
<feature type="transmembrane region" description="Helical" evidence="2">
    <location>
        <begin position="138"/>
        <end position="161"/>
    </location>
</feature>
<accession>A0A814MWA3</accession>
<keyword evidence="2" id="KW-0812">Transmembrane</keyword>
<keyword evidence="2" id="KW-0472">Membrane</keyword>
<organism evidence="4 5">
    <name type="scientific">Brachionus calyciflorus</name>
    <dbReference type="NCBI Taxonomy" id="104777"/>
    <lineage>
        <taxon>Eukaryota</taxon>
        <taxon>Metazoa</taxon>
        <taxon>Spiralia</taxon>
        <taxon>Gnathifera</taxon>
        <taxon>Rotifera</taxon>
        <taxon>Eurotatoria</taxon>
        <taxon>Monogononta</taxon>
        <taxon>Pseudotrocha</taxon>
        <taxon>Ploima</taxon>
        <taxon>Brachionidae</taxon>
        <taxon>Brachionus</taxon>
    </lineage>
</organism>
<feature type="domain" description="ABC transporter TMD0" evidence="3">
    <location>
        <begin position="17"/>
        <end position="160"/>
    </location>
</feature>
<feature type="transmembrane region" description="Helical" evidence="2">
    <location>
        <begin position="42"/>
        <end position="62"/>
    </location>
</feature>
<keyword evidence="5" id="KW-1185">Reference proteome</keyword>
<feature type="transmembrane region" description="Helical" evidence="2">
    <location>
        <begin position="181"/>
        <end position="200"/>
    </location>
</feature>
<dbReference type="InterPro" id="IPR056227">
    <property type="entry name" value="TMD0_ABC"/>
</dbReference>
<comment type="caution">
    <text evidence="4">The sequence shown here is derived from an EMBL/GenBank/DDBJ whole genome shotgun (WGS) entry which is preliminary data.</text>
</comment>
<evidence type="ECO:0000256" key="1">
    <source>
        <dbReference type="ARBA" id="ARBA00004141"/>
    </source>
</evidence>
<dbReference type="OrthoDB" id="6500128at2759"/>
<evidence type="ECO:0000313" key="5">
    <source>
        <dbReference type="Proteomes" id="UP000663879"/>
    </source>
</evidence>
<name>A0A814MWA3_9BILA</name>
<evidence type="ECO:0000256" key="2">
    <source>
        <dbReference type="SAM" id="Phobius"/>
    </source>
</evidence>
<proteinExistence type="predicted"/>
<comment type="subcellular location">
    <subcellularLocation>
        <location evidence="1">Membrane</location>
        <topology evidence="1">Multi-pass membrane protein</topology>
    </subcellularLocation>
</comment>
<reference evidence="4" key="1">
    <citation type="submission" date="2021-02" db="EMBL/GenBank/DDBJ databases">
        <authorList>
            <person name="Nowell W R."/>
        </authorList>
    </citation>
    <scope>NUCLEOTIDE SEQUENCE</scope>
    <source>
        <strain evidence="4">Ploen Becks lab</strain>
    </source>
</reference>
<dbReference type="Proteomes" id="UP000663879">
    <property type="component" value="Unassembled WGS sequence"/>
</dbReference>
<dbReference type="Pfam" id="PF24357">
    <property type="entry name" value="TMD0_ABC"/>
    <property type="match status" value="1"/>
</dbReference>
<protein>
    <recommendedName>
        <fullName evidence="3">ABC transporter TMD0 domain-containing protein</fullName>
    </recommendedName>
</protein>
<feature type="transmembrane region" description="Helical" evidence="2">
    <location>
        <begin position="104"/>
        <end position="126"/>
    </location>
</feature>
<feature type="non-terminal residue" evidence="4">
    <location>
        <position position="1"/>
    </location>
</feature>
<dbReference type="EMBL" id="CAJNOC010006632">
    <property type="protein sequence ID" value="CAF1082092.1"/>
    <property type="molecule type" value="Genomic_DNA"/>
</dbReference>
<sequence length="309" mass="36435">KVNNVLKEMERSLELACGSELWNPRTVFESNPDFTFCFQYTLLIWAPCLFLWCAAPLWIFMLSKPSSNKIKISYLFISKLFATTCLIFIELINLYYAFDESNKTVFYITPIILISTYILVIFILHLERKSGRCNSSILFIYWLIMTLASSITLRSKLIFHFGQKSHEEIEKRLYKLDEHDIYLFYVTYIFICLNTILSTFSERVFYKIVLSKNSPEQNSSLLSRLTFWWINPLISTGYKRDLVRDDLFEIDDKELSEASIQKLEKIWNPLANDYIKKVRALEDNKTFIINESCVRNDPAEKINLEVSLQ</sequence>